<evidence type="ECO:0008006" key="3">
    <source>
        <dbReference type="Google" id="ProtNLM"/>
    </source>
</evidence>
<dbReference type="InterPro" id="IPR014919">
    <property type="entry name" value="XisH"/>
</dbReference>
<dbReference type="InterPro" id="IPR011856">
    <property type="entry name" value="tRNA_endonuc-like_dom_sf"/>
</dbReference>
<dbReference type="InterPro" id="IPR011335">
    <property type="entry name" value="Restrct_endonuc-II-like"/>
</dbReference>
<accession>A0ABR8EKF5</accession>
<protein>
    <recommendedName>
        <fullName evidence="3">FdxN element excision controlling factor protein</fullName>
    </recommendedName>
</protein>
<dbReference type="Pfam" id="PF08814">
    <property type="entry name" value="XisH"/>
    <property type="match status" value="1"/>
</dbReference>
<proteinExistence type="predicted"/>
<evidence type="ECO:0000313" key="2">
    <source>
        <dbReference type="Proteomes" id="UP000641954"/>
    </source>
</evidence>
<reference evidence="1 2" key="1">
    <citation type="journal article" date="2020" name="ISME J.">
        <title>Comparative genomics reveals insights into cyanobacterial evolution and habitat adaptation.</title>
        <authorList>
            <person name="Chen M.Y."/>
            <person name="Teng W.K."/>
            <person name="Zhao L."/>
            <person name="Hu C.X."/>
            <person name="Zhou Y.K."/>
            <person name="Han B.P."/>
            <person name="Song L.R."/>
            <person name="Shu W.S."/>
        </authorList>
    </citation>
    <scope>NUCLEOTIDE SEQUENCE [LARGE SCALE GENOMIC DNA]</scope>
    <source>
        <strain evidence="1 2">FACHB-1370</strain>
    </source>
</reference>
<dbReference type="EMBL" id="JACJSK010000036">
    <property type="protein sequence ID" value="MBD2546345.1"/>
    <property type="molecule type" value="Genomic_DNA"/>
</dbReference>
<dbReference type="Proteomes" id="UP000641954">
    <property type="component" value="Unassembled WGS sequence"/>
</dbReference>
<sequence length="72" mass="8199">MSIKDTYHDLVKSALMKEGWRISHEPYFLQSDPKLSIDLGAERIIAADKNRDKIGVEVKSFIADSQVTELHL</sequence>
<comment type="caution">
    <text evidence="1">The sequence shown here is derived from an EMBL/GenBank/DDBJ whole genome shotgun (WGS) entry which is preliminary data.</text>
</comment>
<gene>
    <name evidence="1" type="ORF">H6G72_21360</name>
</gene>
<dbReference type="SUPFAM" id="SSF52980">
    <property type="entry name" value="Restriction endonuclease-like"/>
    <property type="match status" value="1"/>
</dbReference>
<keyword evidence="2" id="KW-1185">Reference proteome</keyword>
<name>A0ABR8EKF5_9CYAN</name>
<organism evidence="1 2">
    <name type="scientific">Planktothricoides raciborskii FACHB-1370</name>
    <dbReference type="NCBI Taxonomy" id="2949576"/>
    <lineage>
        <taxon>Bacteria</taxon>
        <taxon>Bacillati</taxon>
        <taxon>Cyanobacteriota</taxon>
        <taxon>Cyanophyceae</taxon>
        <taxon>Oscillatoriophycideae</taxon>
        <taxon>Oscillatoriales</taxon>
        <taxon>Oscillatoriaceae</taxon>
        <taxon>Planktothricoides</taxon>
    </lineage>
</organism>
<dbReference type="Gene3D" id="3.40.1350.10">
    <property type="match status" value="1"/>
</dbReference>
<evidence type="ECO:0000313" key="1">
    <source>
        <dbReference type="EMBL" id="MBD2546345.1"/>
    </source>
</evidence>